<dbReference type="EMBL" id="LAZR01064271">
    <property type="protein sequence ID" value="KKK57842.1"/>
    <property type="molecule type" value="Genomic_DNA"/>
</dbReference>
<organism evidence="1">
    <name type="scientific">marine sediment metagenome</name>
    <dbReference type="NCBI Taxonomy" id="412755"/>
    <lineage>
        <taxon>unclassified sequences</taxon>
        <taxon>metagenomes</taxon>
        <taxon>ecological metagenomes</taxon>
    </lineage>
</organism>
<dbReference type="AlphaFoldDB" id="A0A0F8WLT8"/>
<comment type="caution">
    <text evidence="1">The sequence shown here is derived from an EMBL/GenBank/DDBJ whole genome shotgun (WGS) entry which is preliminary data.</text>
</comment>
<name>A0A0F8WLT8_9ZZZZ</name>
<accession>A0A0F8WLT8</accession>
<evidence type="ECO:0000313" key="1">
    <source>
        <dbReference type="EMBL" id="KKK57842.1"/>
    </source>
</evidence>
<gene>
    <name evidence="1" type="ORF">LCGC14_3050390</name>
</gene>
<proteinExistence type="predicted"/>
<sequence>MRMGSISLGYGNARGIMMNSILN</sequence>
<feature type="non-terminal residue" evidence="1">
    <location>
        <position position="23"/>
    </location>
</feature>
<protein>
    <submittedName>
        <fullName evidence="1">Uncharacterized protein</fullName>
    </submittedName>
</protein>
<reference evidence="1" key="1">
    <citation type="journal article" date="2015" name="Nature">
        <title>Complex archaea that bridge the gap between prokaryotes and eukaryotes.</title>
        <authorList>
            <person name="Spang A."/>
            <person name="Saw J.H."/>
            <person name="Jorgensen S.L."/>
            <person name="Zaremba-Niedzwiedzka K."/>
            <person name="Martijn J."/>
            <person name="Lind A.E."/>
            <person name="van Eijk R."/>
            <person name="Schleper C."/>
            <person name="Guy L."/>
            <person name="Ettema T.J."/>
        </authorList>
    </citation>
    <scope>NUCLEOTIDE SEQUENCE</scope>
</reference>